<dbReference type="Proteomes" id="UP000683925">
    <property type="component" value="Unassembled WGS sequence"/>
</dbReference>
<protein>
    <submittedName>
        <fullName evidence="1">Uncharacterized protein</fullName>
    </submittedName>
</protein>
<gene>
    <name evidence="1" type="ORF">POCTA_138.1.T0080007</name>
</gene>
<sequence length="106" mass="12400">MLEITTSYHIKNCKSFNEIEILIAKQISLQKGMETQLLQITTQASDLLNRLGILINKILNRTSLQILYNRGHTQMKIFKLLKTSKIKNPKQNLIRKPYHIVHLINF</sequence>
<keyword evidence="2" id="KW-1185">Reference proteome</keyword>
<reference evidence="1" key="1">
    <citation type="submission" date="2021-01" db="EMBL/GenBank/DDBJ databases">
        <authorList>
            <consortium name="Genoscope - CEA"/>
            <person name="William W."/>
        </authorList>
    </citation>
    <scope>NUCLEOTIDE SEQUENCE</scope>
</reference>
<evidence type="ECO:0000313" key="2">
    <source>
        <dbReference type="Proteomes" id="UP000683925"/>
    </source>
</evidence>
<accession>A0A8S1S9K9</accession>
<organism evidence="1 2">
    <name type="scientific">Paramecium octaurelia</name>
    <dbReference type="NCBI Taxonomy" id="43137"/>
    <lineage>
        <taxon>Eukaryota</taxon>
        <taxon>Sar</taxon>
        <taxon>Alveolata</taxon>
        <taxon>Ciliophora</taxon>
        <taxon>Intramacronucleata</taxon>
        <taxon>Oligohymenophorea</taxon>
        <taxon>Peniculida</taxon>
        <taxon>Parameciidae</taxon>
        <taxon>Paramecium</taxon>
    </lineage>
</organism>
<dbReference type="EMBL" id="CAJJDP010000007">
    <property type="protein sequence ID" value="CAD8136768.1"/>
    <property type="molecule type" value="Genomic_DNA"/>
</dbReference>
<proteinExistence type="predicted"/>
<evidence type="ECO:0000313" key="1">
    <source>
        <dbReference type="EMBL" id="CAD8136768.1"/>
    </source>
</evidence>
<comment type="caution">
    <text evidence="1">The sequence shown here is derived from an EMBL/GenBank/DDBJ whole genome shotgun (WGS) entry which is preliminary data.</text>
</comment>
<name>A0A8S1S9K9_PAROT</name>
<dbReference type="AlphaFoldDB" id="A0A8S1S9K9"/>